<dbReference type="Proteomes" id="UP000007110">
    <property type="component" value="Unassembled WGS sequence"/>
</dbReference>
<keyword evidence="1" id="KW-0433">Leucine-rich repeat</keyword>
<evidence type="ECO:0000313" key="3">
    <source>
        <dbReference type="EnsemblMetazoa" id="XP_030833152"/>
    </source>
</evidence>
<organism evidence="3 4">
    <name type="scientific">Strongylocentrotus purpuratus</name>
    <name type="common">Purple sea urchin</name>
    <dbReference type="NCBI Taxonomy" id="7668"/>
    <lineage>
        <taxon>Eukaryota</taxon>
        <taxon>Metazoa</taxon>
        <taxon>Echinodermata</taxon>
        <taxon>Eleutherozoa</taxon>
        <taxon>Echinozoa</taxon>
        <taxon>Echinoidea</taxon>
        <taxon>Euechinoidea</taxon>
        <taxon>Echinacea</taxon>
        <taxon>Camarodonta</taxon>
        <taxon>Echinidea</taxon>
        <taxon>Strongylocentrotidae</taxon>
        <taxon>Strongylocentrotus</taxon>
    </lineage>
</organism>
<dbReference type="OrthoDB" id="2021138at2759"/>
<dbReference type="GO" id="GO:0035556">
    <property type="term" value="P:intracellular signal transduction"/>
    <property type="evidence" value="ECO:0000318"/>
    <property type="project" value="GO_Central"/>
</dbReference>
<dbReference type="Gene3D" id="3.80.10.10">
    <property type="entry name" value="Ribonuclease Inhibitor"/>
    <property type="match status" value="2"/>
</dbReference>
<dbReference type="KEGG" id="spu:100890667"/>
<evidence type="ECO:0000256" key="2">
    <source>
        <dbReference type="ARBA" id="ARBA00022737"/>
    </source>
</evidence>
<keyword evidence="4" id="KW-1185">Reference proteome</keyword>
<protein>
    <submittedName>
        <fullName evidence="3">Uncharacterized protein</fullName>
    </submittedName>
</protein>
<dbReference type="InterPro" id="IPR003591">
    <property type="entry name" value="Leu-rich_rpt_typical-subtyp"/>
</dbReference>
<evidence type="ECO:0000313" key="4">
    <source>
        <dbReference type="Proteomes" id="UP000007110"/>
    </source>
</evidence>
<dbReference type="InterPro" id="IPR032675">
    <property type="entry name" value="LRR_dom_sf"/>
</dbReference>
<dbReference type="GeneID" id="100890667"/>
<accession>A0A7M7N9H3</accession>
<dbReference type="Pfam" id="PF13855">
    <property type="entry name" value="LRR_8"/>
    <property type="match status" value="2"/>
</dbReference>
<dbReference type="InterPro" id="IPR001611">
    <property type="entry name" value="Leu-rich_rpt"/>
</dbReference>
<dbReference type="PANTHER" id="PTHR48051">
    <property type="match status" value="1"/>
</dbReference>
<dbReference type="PROSITE" id="PS51450">
    <property type="entry name" value="LRR"/>
    <property type="match status" value="4"/>
</dbReference>
<dbReference type="FunCoup" id="A0A7M7N9H3">
    <property type="interactions" value="526"/>
</dbReference>
<dbReference type="InParanoid" id="A0A7M7N9H3"/>
<evidence type="ECO:0000256" key="1">
    <source>
        <dbReference type="ARBA" id="ARBA00022614"/>
    </source>
</evidence>
<dbReference type="RefSeq" id="XP_030833152.1">
    <property type="nucleotide sequence ID" value="XM_030977292.1"/>
</dbReference>
<keyword evidence="2" id="KW-0677">Repeat</keyword>
<reference evidence="4" key="1">
    <citation type="submission" date="2015-02" db="EMBL/GenBank/DDBJ databases">
        <title>Genome sequencing for Strongylocentrotus purpuratus.</title>
        <authorList>
            <person name="Murali S."/>
            <person name="Liu Y."/>
            <person name="Vee V."/>
            <person name="English A."/>
            <person name="Wang M."/>
            <person name="Skinner E."/>
            <person name="Han Y."/>
            <person name="Muzny D.M."/>
            <person name="Worley K.C."/>
            <person name="Gibbs R.A."/>
        </authorList>
    </citation>
    <scope>NUCLEOTIDE SEQUENCE</scope>
</reference>
<dbReference type="SMART" id="SM00364">
    <property type="entry name" value="LRR_BAC"/>
    <property type="match status" value="5"/>
</dbReference>
<sequence>MHHVQGTDVRLTTRGASMMAEDNHNENSSLLDIFKEALRNREHGILHLNYKGLVQFPPQLTSQDDYAHIQVIYAKRNLITHLPPDIHRLSGLKILYLHSNNLSSLPKEMSLLKSLESLDLSQNLFTKFPNALCHCTGLKELYMTVNRLSSLPPGIGDLKQLTVLNLMDNQLVSIPSEIGRCTSLDTLHLDRNKLTSLPRHLISLHHLKELSATGNNLLVLPQGLGWLPSLVHLYVDSNPSLCTIPFTLYTKQIGVCRCGSAKPPGEKCIQIGGLRGVLPPEIQVYHDEKTNMQQPSTLLELAFTAVYQHKDVLDVDSLPKSLADFVSCPTAHCVAPSGCDKVIFTQAYVHFLQIPWIQQFTLGGNNNVSLMALCCSLKCLEMFKKHPVRV</sequence>
<dbReference type="CTD" id="123355"/>
<dbReference type="OMA" id="PEANINM"/>
<dbReference type="SMART" id="SM00369">
    <property type="entry name" value="LRR_TYP"/>
    <property type="match status" value="6"/>
</dbReference>
<reference evidence="3" key="2">
    <citation type="submission" date="2021-01" db="UniProtKB">
        <authorList>
            <consortium name="EnsemblMetazoa"/>
        </authorList>
    </citation>
    <scope>IDENTIFICATION</scope>
</reference>
<dbReference type="SUPFAM" id="SSF52058">
    <property type="entry name" value="L domain-like"/>
    <property type="match status" value="1"/>
</dbReference>
<dbReference type="AlphaFoldDB" id="A0A7M7N9H3"/>
<name>A0A7M7N9H3_STRPU</name>
<proteinExistence type="predicted"/>
<dbReference type="PANTHER" id="PTHR48051:SF1">
    <property type="entry name" value="RAS SUPPRESSOR PROTEIN 1"/>
    <property type="match status" value="1"/>
</dbReference>
<dbReference type="FunFam" id="3.80.10.10:FF:000041">
    <property type="entry name" value="LRR receptor-like serine/threonine-protein kinase ERECTA"/>
    <property type="match status" value="1"/>
</dbReference>
<dbReference type="InterPro" id="IPR050216">
    <property type="entry name" value="LRR_domain-containing"/>
</dbReference>
<dbReference type="EnsemblMetazoa" id="XM_030977292">
    <property type="protein sequence ID" value="XP_030833152"/>
    <property type="gene ID" value="LOC100890667"/>
</dbReference>